<dbReference type="PANTHER" id="PTHR23073">
    <property type="entry name" value="26S PROTEASOME REGULATORY SUBUNIT"/>
    <property type="match status" value="1"/>
</dbReference>
<evidence type="ECO:0000256" key="1">
    <source>
        <dbReference type="ARBA" id="ARBA00006914"/>
    </source>
</evidence>
<dbReference type="InterPro" id="IPR003593">
    <property type="entry name" value="AAA+_ATPase"/>
</dbReference>
<dbReference type="Gene3D" id="3.40.50.300">
    <property type="entry name" value="P-loop containing nucleotide triphosphate hydrolases"/>
    <property type="match status" value="1"/>
</dbReference>
<dbReference type="CDD" id="cd19481">
    <property type="entry name" value="RecA-like_protease"/>
    <property type="match status" value="1"/>
</dbReference>
<dbReference type="InterPro" id="IPR027417">
    <property type="entry name" value="P-loop_NTPase"/>
</dbReference>
<dbReference type="InterPro" id="IPR003959">
    <property type="entry name" value="ATPase_AAA_core"/>
</dbReference>
<name>A0ABX6KUV2_CHRGL</name>
<dbReference type="EMBL" id="CP050995">
    <property type="protein sequence ID" value="QIY91628.1"/>
    <property type="molecule type" value="Genomic_DNA"/>
</dbReference>
<proteinExistence type="inferred from homology"/>
<dbReference type="SMART" id="SM00382">
    <property type="entry name" value="AAA"/>
    <property type="match status" value="1"/>
</dbReference>
<evidence type="ECO:0000313" key="6">
    <source>
        <dbReference type="Proteomes" id="UP000501570"/>
    </source>
</evidence>
<comment type="similarity">
    <text evidence="1">Belongs to the AAA ATPase family.</text>
</comment>
<organism evidence="5 6">
    <name type="scientific">Chryseobacterium gallinarum</name>
    <dbReference type="NCBI Taxonomy" id="1324352"/>
    <lineage>
        <taxon>Bacteria</taxon>
        <taxon>Pseudomonadati</taxon>
        <taxon>Bacteroidota</taxon>
        <taxon>Flavobacteriia</taxon>
        <taxon>Flavobacteriales</taxon>
        <taxon>Weeksellaceae</taxon>
        <taxon>Chryseobacterium group</taxon>
        <taxon>Chryseobacterium</taxon>
    </lineage>
</organism>
<sequence>MPNVKDLKSTELLNSFVQLARIALTGRSQDVQLLVHRASKKFKVEYPEMSDELISLLKESPTRATPLRKNSETPLPVDIDSRLQLLKIENSHLDHAPIFNTKIESSISQVITERRKTKALFKHGLLPTKSLLFSGPPGVGKTMAAKWIANELNLPLLILDLTAVMSSFLGRTGNNIRFVLDYAKNTDCILLLDEVDAIAKKRDDNSEIGELKRLVNVLLQEIDDWPSTGLLIAATNHPDLLDPAIWRRFEMIVEFENPSSIQAAMLIQELITNQVEDANKWAKILSIFFKGKSFSEIERLITIARRSSAIKEIELEEELKKVLLTENTLPHSQKVELACELVENKILSQRQASELTGISRDTIRKNLTA</sequence>
<evidence type="ECO:0000256" key="3">
    <source>
        <dbReference type="ARBA" id="ARBA00022840"/>
    </source>
</evidence>
<gene>
    <name evidence="5" type="ORF">FOB44_13640</name>
</gene>
<evidence type="ECO:0000259" key="4">
    <source>
        <dbReference type="SMART" id="SM00382"/>
    </source>
</evidence>
<evidence type="ECO:0000313" key="5">
    <source>
        <dbReference type="EMBL" id="QIY91628.1"/>
    </source>
</evidence>
<keyword evidence="6" id="KW-1185">Reference proteome</keyword>
<accession>A0ABX6KUV2</accession>
<dbReference type="Proteomes" id="UP000501570">
    <property type="component" value="Chromosome"/>
</dbReference>
<dbReference type="RefSeq" id="WP_168238841.1">
    <property type="nucleotide sequence ID" value="NZ_CP050995.1"/>
</dbReference>
<keyword evidence="2" id="KW-0547">Nucleotide-binding</keyword>
<dbReference type="InterPro" id="IPR050221">
    <property type="entry name" value="26S_Proteasome_ATPase"/>
</dbReference>
<dbReference type="SUPFAM" id="SSF52540">
    <property type="entry name" value="P-loop containing nucleoside triphosphate hydrolases"/>
    <property type="match status" value="1"/>
</dbReference>
<reference evidence="5 6" key="1">
    <citation type="submission" date="2019-09" db="EMBL/GenBank/DDBJ databases">
        <title>FDA dAtabase for Regulatory Grade micrObial Sequences (FDA-ARGOS): Supporting development and validation of Infectious Disease Dx tests.</title>
        <authorList>
            <person name="Sciortino C."/>
            <person name="Tallon L."/>
            <person name="Sadzewicz L."/>
            <person name="Vavikolanu K."/>
            <person name="Mehta A."/>
            <person name="Aluvathingal J."/>
            <person name="Nadendla S."/>
            <person name="Nandy P."/>
            <person name="Geyer C."/>
            <person name="Yan Y."/>
            <person name="Sichtig H."/>
        </authorList>
    </citation>
    <scope>NUCLEOTIDE SEQUENCE [LARGE SCALE GENOMIC DNA]</scope>
    <source>
        <strain evidence="5 6">FDAARGOS_636</strain>
    </source>
</reference>
<feature type="domain" description="AAA+ ATPase" evidence="4">
    <location>
        <begin position="127"/>
        <end position="259"/>
    </location>
</feature>
<protein>
    <submittedName>
        <fullName evidence="5">AAA family ATPase</fullName>
    </submittedName>
</protein>
<evidence type="ECO:0000256" key="2">
    <source>
        <dbReference type="ARBA" id="ARBA00022741"/>
    </source>
</evidence>
<dbReference type="Pfam" id="PF00004">
    <property type="entry name" value="AAA"/>
    <property type="match status" value="1"/>
</dbReference>
<keyword evidence="3" id="KW-0067">ATP-binding</keyword>